<dbReference type="OrthoDB" id="2706506at2"/>
<protein>
    <submittedName>
        <fullName evidence="1">Uncharacterized protein</fullName>
    </submittedName>
</protein>
<accession>A0A368VMC1</accession>
<proteinExistence type="predicted"/>
<evidence type="ECO:0000313" key="2">
    <source>
        <dbReference type="Proteomes" id="UP000252415"/>
    </source>
</evidence>
<dbReference type="AlphaFoldDB" id="A0A368VMC1"/>
<dbReference type="EMBL" id="QPJD01000015">
    <property type="protein sequence ID" value="RCW42650.1"/>
    <property type="molecule type" value="Genomic_DNA"/>
</dbReference>
<dbReference type="Proteomes" id="UP000252415">
    <property type="component" value="Unassembled WGS sequence"/>
</dbReference>
<organism evidence="1 2">
    <name type="scientific">Paenibacillus prosopidis</name>
    <dbReference type="NCBI Taxonomy" id="630520"/>
    <lineage>
        <taxon>Bacteria</taxon>
        <taxon>Bacillati</taxon>
        <taxon>Bacillota</taxon>
        <taxon>Bacilli</taxon>
        <taxon>Bacillales</taxon>
        <taxon>Paenibacillaceae</taxon>
        <taxon>Paenibacillus</taxon>
    </lineage>
</organism>
<evidence type="ECO:0000313" key="1">
    <source>
        <dbReference type="EMBL" id="RCW42650.1"/>
    </source>
</evidence>
<comment type="caution">
    <text evidence="1">The sequence shown here is derived from an EMBL/GenBank/DDBJ whole genome shotgun (WGS) entry which is preliminary data.</text>
</comment>
<dbReference type="RefSeq" id="WP_114382386.1">
    <property type="nucleotide sequence ID" value="NZ_QPJD01000015.1"/>
</dbReference>
<reference evidence="1 2" key="1">
    <citation type="submission" date="2018-07" db="EMBL/GenBank/DDBJ databases">
        <title>Genomic Encyclopedia of Type Strains, Phase III (KMG-III): the genomes of soil and plant-associated and newly described type strains.</title>
        <authorList>
            <person name="Whitman W."/>
        </authorList>
    </citation>
    <scope>NUCLEOTIDE SEQUENCE [LARGE SCALE GENOMIC DNA]</scope>
    <source>
        <strain evidence="1 2">CECT 7506</strain>
    </source>
</reference>
<name>A0A368VMC1_9BACL</name>
<keyword evidence="2" id="KW-1185">Reference proteome</keyword>
<gene>
    <name evidence="1" type="ORF">DFP97_11583</name>
</gene>
<sequence length="110" mass="12823">MKGDEAVSSERKPYYVSVQAGQILEDPQAAAYELEILANEEEYTRLREQFDELASMDEAQAFHFVSHPYGSASEMEMNNGYDEIIKRIYKQIYEYGTETTRQHIDKMQLL</sequence>